<feature type="region of interest" description="Disordered" evidence="1">
    <location>
        <begin position="396"/>
        <end position="441"/>
    </location>
</feature>
<evidence type="ECO:0000313" key="3">
    <source>
        <dbReference type="Proteomes" id="UP000050640"/>
    </source>
</evidence>
<dbReference type="Pfam" id="PF00498">
    <property type="entry name" value="FHA"/>
    <property type="match status" value="1"/>
</dbReference>
<dbReference type="SUPFAM" id="SSF49879">
    <property type="entry name" value="SMAD/FHA domain"/>
    <property type="match status" value="1"/>
</dbReference>
<dbReference type="Proteomes" id="UP000050640">
    <property type="component" value="Unplaced"/>
</dbReference>
<evidence type="ECO:0000313" key="4">
    <source>
        <dbReference type="WBParaSite" id="EEL_0000641301-mRNA-1"/>
    </source>
</evidence>
<proteinExistence type="predicted"/>
<dbReference type="CDD" id="cd22674">
    <property type="entry name" value="FHA_PPP1R8"/>
    <property type="match status" value="1"/>
</dbReference>
<dbReference type="STRING" id="1147741.A0A0R3RW88"/>
<dbReference type="PROSITE" id="PS50006">
    <property type="entry name" value="FHA_DOMAIN"/>
    <property type="match status" value="1"/>
</dbReference>
<evidence type="ECO:0000256" key="1">
    <source>
        <dbReference type="SAM" id="MobiDB-lite"/>
    </source>
</evidence>
<keyword evidence="3" id="KW-1185">Reference proteome</keyword>
<feature type="region of interest" description="Disordered" evidence="1">
    <location>
        <begin position="332"/>
        <end position="353"/>
    </location>
</feature>
<dbReference type="AlphaFoldDB" id="A0A0R3RW88"/>
<feature type="domain" description="FHA" evidence="2">
    <location>
        <begin position="114"/>
        <end position="165"/>
    </location>
</feature>
<accession>A0A0R3RW88</accession>
<organism evidence="3 4">
    <name type="scientific">Elaeophora elaphi</name>
    <dbReference type="NCBI Taxonomy" id="1147741"/>
    <lineage>
        <taxon>Eukaryota</taxon>
        <taxon>Metazoa</taxon>
        <taxon>Ecdysozoa</taxon>
        <taxon>Nematoda</taxon>
        <taxon>Chromadorea</taxon>
        <taxon>Rhabditida</taxon>
        <taxon>Spirurina</taxon>
        <taxon>Spiruromorpha</taxon>
        <taxon>Filarioidea</taxon>
        <taxon>Onchocercidae</taxon>
        <taxon>Elaeophora</taxon>
    </lineage>
</organism>
<dbReference type="Gene3D" id="2.60.200.20">
    <property type="match status" value="1"/>
</dbReference>
<feature type="compositionally biased region" description="Basic and acidic residues" evidence="1">
    <location>
        <begin position="334"/>
        <end position="349"/>
    </location>
</feature>
<protein>
    <submittedName>
        <fullName evidence="4">FHA domain-containing protein</fullName>
    </submittedName>
</protein>
<name>A0A0R3RW88_9BILA</name>
<sequence>MVFDTISVTFSRDKHIYLESWDFDCYCIIKISLFSLLMAELSPAATYRTVSTVSSVTSVPMTAVLPASGESAVNAVIEYEIPPWAGRPPSGCHLDVVKGDQLIQKLMVDEKRAYFFGRNPKQCDFVVEHASCSRVHAVLIYHKFLQRFALVDMNSCSALHPNQHYSLLQLIFLCVKLHFTLYYAVDQHFRTLSHGTFVGKVRIEPKQPIFIDIASIFHFGASTRRYILRAKLDSNNDDDEGNKDLLPEEHELENLTEYNTALNRRIPVIPISLEDARRKKRPRGNVAFIEEETIINPGYRLLLILIQFECEDVDPTVGRFRNLVATAIISTKRKPSDEGTEQRTKEGPTQKKILRPGRVDDYKNTRYVQPMISSLSIVMNAAPDLELYAKSLPEPTSGHVGPFVQGTHRIHDDEDGDAPHKKKYAKESWPGRKSNQSRVLA</sequence>
<reference evidence="4" key="1">
    <citation type="submission" date="2017-02" db="UniProtKB">
        <authorList>
            <consortium name="WormBaseParasite"/>
        </authorList>
    </citation>
    <scope>IDENTIFICATION</scope>
</reference>
<dbReference type="InterPro" id="IPR008984">
    <property type="entry name" value="SMAD_FHA_dom_sf"/>
</dbReference>
<dbReference type="PANTHER" id="PTHR23308">
    <property type="entry name" value="NUCLEAR INHIBITOR OF PROTEIN PHOSPHATASE-1"/>
    <property type="match status" value="1"/>
</dbReference>
<dbReference type="InterPro" id="IPR000253">
    <property type="entry name" value="FHA_dom"/>
</dbReference>
<dbReference type="Gene3D" id="6.10.250.1290">
    <property type="match status" value="1"/>
</dbReference>
<evidence type="ECO:0000259" key="2">
    <source>
        <dbReference type="PROSITE" id="PS50006"/>
    </source>
</evidence>
<dbReference type="InterPro" id="IPR050923">
    <property type="entry name" value="Cell_Proc_Reg/RNA_Proc"/>
</dbReference>
<dbReference type="WBParaSite" id="EEL_0000641301-mRNA-1">
    <property type="protein sequence ID" value="EEL_0000641301-mRNA-1"/>
    <property type="gene ID" value="EEL_0000641301"/>
</dbReference>